<dbReference type="AlphaFoldDB" id="T2KJN9"/>
<feature type="signal peptide" evidence="6">
    <location>
        <begin position="1"/>
        <end position="21"/>
    </location>
</feature>
<reference evidence="9 10" key="1">
    <citation type="journal article" date="2013" name="Appl. Environ. Microbiol.">
        <title>The genome of the alga-associated marine flavobacterium Formosa agariphila KMM 3901T reveals a broad potential for degradation of algal polysaccharides.</title>
        <authorList>
            <person name="Mann A.J."/>
            <person name="Hahnke R.L."/>
            <person name="Huang S."/>
            <person name="Werner J."/>
            <person name="Xing P."/>
            <person name="Barbeyron T."/>
            <person name="Huettel B."/>
            <person name="Stueber K."/>
            <person name="Reinhardt R."/>
            <person name="Harder J."/>
            <person name="Gloeckner F.O."/>
            <person name="Amann R.I."/>
            <person name="Teeling H."/>
        </authorList>
    </citation>
    <scope>NUCLEOTIDE SEQUENCE [LARGE SCALE GENOMIC DNA]</scope>
    <source>
        <strain evidence="10">DSM 15362 / KCTC 12365 / LMG 23005 / KMM 3901</strain>
    </source>
</reference>
<evidence type="ECO:0000256" key="5">
    <source>
        <dbReference type="ARBA" id="ARBA00023237"/>
    </source>
</evidence>
<dbReference type="HOGENOM" id="CLU_015553_3_5_10"/>
<organism evidence="9 10">
    <name type="scientific">Formosa agariphila (strain DSM 15362 / KCTC 12365 / LMG 23005 / KMM 3901 / M-2Alg 35-1)</name>
    <dbReference type="NCBI Taxonomy" id="1347342"/>
    <lineage>
        <taxon>Bacteria</taxon>
        <taxon>Pseudomonadati</taxon>
        <taxon>Bacteroidota</taxon>
        <taxon>Flavobacteriia</taxon>
        <taxon>Flavobacteriales</taxon>
        <taxon>Flavobacteriaceae</taxon>
        <taxon>Formosa</taxon>
    </lineage>
</organism>
<evidence type="ECO:0000256" key="6">
    <source>
        <dbReference type="SAM" id="SignalP"/>
    </source>
</evidence>
<proteinExistence type="inferred from homology"/>
<dbReference type="PATRIC" id="fig|1347342.6.peg.934"/>
<dbReference type="OrthoDB" id="5694214at2"/>
<feature type="chain" id="PRO_5004602762" evidence="6">
    <location>
        <begin position="22"/>
        <end position="456"/>
    </location>
</feature>
<comment type="similarity">
    <text evidence="2">Belongs to the SusD family.</text>
</comment>
<feature type="domain" description="RagB/SusD" evidence="7">
    <location>
        <begin position="321"/>
        <end position="456"/>
    </location>
</feature>
<evidence type="ECO:0000256" key="3">
    <source>
        <dbReference type="ARBA" id="ARBA00022729"/>
    </source>
</evidence>
<dbReference type="Gene3D" id="1.25.40.390">
    <property type="match status" value="1"/>
</dbReference>
<accession>T2KJN9</accession>
<dbReference type="RefSeq" id="WP_038528024.1">
    <property type="nucleotide sequence ID" value="NZ_HG315671.1"/>
</dbReference>
<evidence type="ECO:0000256" key="4">
    <source>
        <dbReference type="ARBA" id="ARBA00023136"/>
    </source>
</evidence>
<evidence type="ECO:0000256" key="1">
    <source>
        <dbReference type="ARBA" id="ARBA00004442"/>
    </source>
</evidence>
<feature type="domain" description="SusD-like N-terminal" evidence="8">
    <location>
        <begin position="85"/>
        <end position="212"/>
    </location>
</feature>
<evidence type="ECO:0000313" key="10">
    <source>
        <dbReference type="Proteomes" id="UP000016160"/>
    </source>
</evidence>
<dbReference type="Pfam" id="PF14322">
    <property type="entry name" value="SusD-like_3"/>
    <property type="match status" value="1"/>
</dbReference>
<dbReference type="Pfam" id="PF07980">
    <property type="entry name" value="SusD_RagB"/>
    <property type="match status" value="1"/>
</dbReference>
<dbReference type="EMBL" id="HG315671">
    <property type="protein sequence ID" value="CDF78636.1"/>
    <property type="molecule type" value="Genomic_DNA"/>
</dbReference>
<evidence type="ECO:0000256" key="2">
    <source>
        <dbReference type="ARBA" id="ARBA00006275"/>
    </source>
</evidence>
<dbReference type="STRING" id="1347342.BN863_9240"/>
<keyword evidence="10" id="KW-1185">Reference proteome</keyword>
<evidence type="ECO:0000259" key="8">
    <source>
        <dbReference type="Pfam" id="PF14322"/>
    </source>
</evidence>
<dbReference type="GO" id="GO:0009279">
    <property type="term" value="C:cell outer membrane"/>
    <property type="evidence" value="ECO:0007669"/>
    <property type="project" value="UniProtKB-SubCell"/>
</dbReference>
<sequence>MKILKFTLIYIFLFTSFNLFTSCEVIDVTDVQPVYQVSEENVITNLEQAQAVLYGTYGILIDGLEFTSYAPGLTSCMGLTMKVGSRGPSSFNQFVNNEVNSSNTYVELIYTKMYFLLNNANHIITKTQELEGDSSAKNEIIAEAKTLRALTHFYLLRLWGQFYDENSSYGIVLKQQPISDAVIQERSSVLDTYNLILEDLEFAIEHGPEFSNTFYTSNLFAKALKSKVLLYKKDYSNAAQLALEVINSGERNLEDTYADIFIKKISNTNEVLFQTPFDNANDRNNKAFIFRSYFSLSDTYKEFMQDDLRYDAAIASNGNNNKFNNSTYNGETLTADTEYFMRLDEVYLIYAEAVLRGDDNLEEALSALNKIRERSGNVLFEMTTKESLLDKIREEKMYELGAESGEEWFDLVRYHIEGDININDFKPLTSDSKLILPLPTQSIQLSEGKIVQNPNY</sequence>
<dbReference type="eggNOG" id="COG2913">
    <property type="taxonomic scope" value="Bacteria"/>
</dbReference>
<dbReference type="SUPFAM" id="SSF48452">
    <property type="entry name" value="TPR-like"/>
    <property type="match status" value="1"/>
</dbReference>
<evidence type="ECO:0000313" key="9">
    <source>
        <dbReference type="EMBL" id="CDF78636.1"/>
    </source>
</evidence>
<gene>
    <name evidence="9" type="ORF">BN863_9240</name>
</gene>
<name>T2KJN9_FORAG</name>
<dbReference type="CDD" id="cd08977">
    <property type="entry name" value="SusD"/>
    <property type="match status" value="1"/>
</dbReference>
<evidence type="ECO:0000259" key="7">
    <source>
        <dbReference type="Pfam" id="PF07980"/>
    </source>
</evidence>
<dbReference type="InterPro" id="IPR033985">
    <property type="entry name" value="SusD-like_N"/>
</dbReference>
<dbReference type="InterPro" id="IPR012944">
    <property type="entry name" value="SusD_RagB_dom"/>
</dbReference>
<protein>
    <submittedName>
        <fullName evidence="9">SusD-like protein</fullName>
    </submittedName>
</protein>
<keyword evidence="5" id="KW-0998">Cell outer membrane</keyword>
<keyword evidence="3 6" id="KW-0732">Signal</keyword>
<dbReference type="PROSITE" id="PS51257">
    <property type="entry name" value="PROKAR_LIPOPROTEIN"/>
    <property type="match status" value="1"/>
</dbReference>
<comment type="subcellular location">
    <subcellularLocation>
        <location evidence="1">Cell outer membrane</location>
    </subcellularLocation>
</comment>
<dbReference type="Proteomes" id="UP000016160">
    <property type="component" value="Chromosome"/>
</dbReference>
<keyword evidence="4" id="KW-0472">Membrane</keyword>
<dbReference type="InterPro" id="IPR011990">
    <property type="entry name" value="TPR-like_helical_dom_sf"/>
</dbReference>